<dbReference type="PANTHER" id="PTHR31297">
    <property type="entry name" value="GLUCAN ENDO-1,6-BETA-GLUCOSIDASE B"/>
    <property type="match status" value="1"/>
</dbReference>
<reference evidence="19 20" key="1">
    <citation type="submission" date="2021-12" db="EMBL/GenBank/DDBJ databases">
        <title>High titer production of polyol ester of fatty acids by Rhodotorula paludigena BS15 towards product separation-free biomass refinery.</title>
        <authorList>
            <person name="Mano J."/>
            <person name="Ono H."/>
            <person name="Tanaka T."/>
            <person name="Naito K."/>
            <person name="Sushida H."/>
            <person name="Ike M."/>
            <person name="Tokuyasu K."/>
            <person name="Kitaoka M."/>
        </authorList>
    </citation>
    <scope>NUCLEOTIDE SEQUENCE [LARGE SCALE GENOMIC DNA]</scope>
    <source>
        <strain evidence="19 20">BS15</strain>
    </source>
</reference>
<evidence type="ECO:0000256" key="14">
    <source>
        <dbReference type="ARBA" id="ARBA00038929"/>
    </source>
</evidence>
<dbReference type="InterPro" id="IPR050386">
    <property type="entry name" value="Glycosyl_hydrolase_5"/>
</dbReference>
<evidence type="ECO:0000256" key="12">
    <source>
        <dbReference type="ARBA" id="ARBA00036824"/>
    </source>
</evidence>
<organism evidence="19 20">
    <name type="scientific">Rhodotorula paludigena</name>
    <dbReference type="NCBI Taxonomy" id="86838"/>
    <lineage>
        <taxon>Eukaryota</taxon>
        <taxon>Fungi</taxon>
        <taxon>Dikarya</taxon>
        <taxon>Basidiomycota</taxon>
        <taxon>Pucciniomycotina</taxon>
        <taxon>Microbotryomycetes</taxon>
        <taxon>Sporidiobolales</taxon>
        <taxon>Sporidiobolaceae</taxon>
        <taxon>Rhodotorula</taxon>
    </lineage>
</organism>
<evidence type="ECO:0000256" key="1">
    <source>
        <dbReference type="ARBA" id="ARBA00004401"/>
    </source>
</evidence>
<feature type="region of interest" description="Disordered" evidence="16">
    <location>
        <begin position="213"/>
        <end position="240"/>
    </location>
</feature>
<dbReference type="GO" id="GO:0005576">
    <property type="term" value="C:extracellular region"/>
    <property type="evidence" value="ECO:0007669"/>
    <property type="project" value="TreeGrafter"/>
</dbReference>
<keyword evidence="6" id="KW-0735">Signal-anchor</keyword>
<dbReference type="EC" id="3.2.1.58" evidence="14"/>
<keyword evidence="9" id="KW-0325">Glycoprotein</keyword>
<evidence type="ECO:0000313" key="19">
    <source>
        <dbReference type="EMBL" id="GJN94706.1"/>
    </source>
</evidence>
<dbReference type="EMBL" id="BQKY01000018">
    <property type="protein sequence ID" value="GJN94706.1"/>
    <property type="molecule type" value="Genomic_DNA"/>
</dbReference>
<dbReference type="GO" id="GO:0005886">
    <property type="term" value="C:plasma membrane"/>
    <property type="evidence" value="ECO:0007669"/>
    <property type="project" value="UniProtKB-SubCell"/>
</dbReference>
<keyword evidence="8 17" id="KW-0472">Membrane</keyword>
<dbReference type="GO" id="GO:0009251">
    <property type="term" value="P:glucan catabolic process"/>
    <property type="evidence" value="ECO:0007669"/>
    <property type="project" value="TreeGrafter"/>
</dbReference>
<keyword evidence="20" id="KW-1185">Reference proteome</keyword>
<evidence type="ECO:0000259" key="18">
    <source>
        <dbReference type="Pfam" id="PF00150"/>
    </source>
</evidence>
<keyword evidence="4 17" id="KW-0812">Transmembrane</keyword>
<keyword evidence="5" id="KW-0378">Hydrolase</keyword>
<evidence type="ECO:0000256" key="9">
    <source>
        <dbReference type="ARBA" id="ARBA00023180"/>
    </source>
</evidence>
<dbReference type="PANTHER" id="PTHR31297:SF34">
    <property type="entry name" value="GLUCAN 1,3-BETA-GLUCOSIDASE 2"/>
    <property type="match status" value="1"/>
</dbReference>
<dbReference type="GO" id="GO:0071555">
    <property type="term" value="P:cell wall organization"/>
    <property type="evidence" value="ECO:0007669"/>
    <property type="project" value="UniProtKB-KW"/>
</dbReference>
<keyword evidence="3" id="KW-1003">Cell membrane</keyword>
<evidence type="ECO:0000256" key="16">
    <source>
        <dbReference type="SAM" id="MobiDB-lite"/>
    </source>
</evidence>
<evidence type="ECO:0000256" key="7">
    <source>
        <dbReference type="ARBA" id="ARBA00022989"/>
    </source>
</evidence>
<protein>
    <recommendedName>
        <fullName evidence="14">glucan 1,3-beta-glucosidase</fullName>
        <ecNumber evidence="14">3.2.1.58</ecNumber>
    </recommendedName>
    <alternativeName>
        <fullName evidence="15">Exo-1,3-beta-glucanase D</fullName>
    </alternativeName>
</protein>
<comment type="similarity">
    <text evidence="2">Belongs to the glycosyl hydrolase 5 (cellulase A) family.</text>
</comment>
<dbReference type="GO" id="GO:0009986">
    <property type="term" value="C:cell surface"/>
    <property type="evidence" value="ECO:0007669"/>
    <property type="project" value="TreeGrafter"/>
</dbReference>
<evidence type="ECO:0000256" key="10">
    <source>
        <dbReference type="ARBA" id="ARBA00023295"/>
    </source>
</evidence>
<feature type="compositionally biased region" description="Low complexity" evidence="16">
    <location>
        <begin position="29"/>
        <end position="55"/>
    </location>
</feature>
<accession>A0AAV5GYW8</accession>
<dbReference type="Gene3D" id="3.20.20.80">
    <property type="entry name" value="Glycosidases"/>
    <property type="match status" value="1"/>
</dbReference>
<dbReference type="Proteomes" id="UP001342314">
    <property type="component" value="Unassembled WGS sequence"/>
</dbReference>
<evidence type="ECO:0000256" key="2">
    <source>
        <dbReference type="ARBA" id="ARBA00005641"/>
    </source>
</evidence>
<evidence type="ECO:0000256" key="11">
    <source>
        <dbReference type="ARBA" id="ARBA00023316"/>
    </source>
</evidence>
<evidence type="ECO:0000256" key="13">
    <source>
        <dbReference type="ARBA" id="ARBA00037126"/>
    </source>
</evidence>
<evidence type="ECO:0000256" key="8">
    <source>
        <dbReference type="ARBA" id="ARBA00023136"/>
    </source>
</evidence>
<evidence type="ECO:0000256" key="4">
    <source>
        <dbReference type="ARBA" id="ARBA00022692"/>
    </source>
</evidence>
<keyword evidence="10" id="KW-0326">Glycosidase</keyword>
<keyword evidence="7 17" id="KW-1133">Transmembrane helix</keyword>
<evidence type="ECO:0000313" key="20">
    <source>
        <dbReference type="Proteomes" id="UP001342314"/>
    </source>
</evidence>
<feature type="transmembrane region" description="Helical" evidence="17">
    <location>
        <begin position="183"/>
        <end position="206"/>
    </location>
</feature>
<gene>
    <name evidence="19" type="ORF">Rhopal_007797-T1</name>
</gene>
<feature type="compositionally biased region" description="Basic and acidic residues" evidence="16">
    <location>
        <begin position="217"/>
        <end position="229"/>
    </location>
</feature>
<dbReference type="Pfam" id="PF00150">
    <property type="entry name" value="Cellulase"/>
    <property type="match status" value="1"/>
</dbReference>
<feature type="region of interest" description="Disordered" evidence="16">
    <location>
        <begin position="1"/>
        <end position="84"/>
    </location>
</feature>
<dbReference type="AlphaFoldDB" id="A0AAV5GYW8"/>
<keyword evidence="11" id="KW-0961">Cell wall biogenesis/degradation</keyword>
<dbReference type="GO" id="GO:0004338">
    <property type="term" value="F:glucan exo-1,3-beta-glucosidase activity"/>
    <property type="evidence" value="ECO:0007669"/>
    <property type="project" value="UniProtKB-EC"/>
</dbReference>
<comment type="subcellular location">
    <subcellularLocation>
        <location evidence="1">Cell membrane</location>
        <topology evidence="1">Single-pass type II membrane protein</topology>
    </subcellularLocation>
</comment>
<comment type="function">
    <text evidence="13">Glucosidase involved in the degradation of cellulosic biomass. Active on lichenan.</text>
</comment>
<sequence length="880" mass="94465">MSSATNAHGRHRSSADLYASVPTQDSSYPPIRTITPQTPQFTSPPYAAPGDPAGASRPPFIQSHDRSTSAGTFESRYSADGDATPPYRYGGATAAQSGTWDDAAYSYTDSAFNSSANLHGMATGATGARGMRAARGESYLKEYGVGAASTDGLATLRKKRGYGSGGAGADAGWWSRKSGRAKALLVAGVLGLVAIIAIAVAVPVAVTRNNASAAEKATAERKSSNDGTEKGIPTESNPVADWRTAAAGGNGSIVYTEDGSSFRYNNSFGGYWVSIPFNDTARAQRDVPPLNEPWDYENDRIAGVNLGGWFVLEPFIVPGMFEPFDASGVAPDYPTLTGMPAVDEWTLSEQLGTDLEAKMTEHYSTWITEKDFAEIAGAGLNWLRIPFGWWMIETWEGEPFLEGVAWTYMLKAFEWARKYGLRINLDFHALPGSQNGNNHSGRQGSINVLNGAMGVANAQRALNYIRTMVEFISQPEYTNVVPMFTVMNEPSAGTMGVDALRSFYVEVYETIRDITGTGQGNGPLITVHDGFVTLASTVAEGGWNGFMNGWDRVALDTHNYLCFAEQNDWGLGYQASLPCSYWSSAINSSTLNFGFTIGGEWSLAINDCGKWLNNVGNGERYEGTYRDMTGANPFPNATGSCEEWIDWTKWDQTRKDGLRLVAESHMDAIRNFFFWTWKTGYSQELGMIANPMWNYQLGLQEGWVPKDPRAAIGVCPSVLAANDVTLSTTQSASTLAPWMTGGAGAGSISDQAMYTSYNQFPPNSIGASGTPISNLPTYTQTGSRTTLSPPAQPTSFPSGYASSSVNVGDGWYASSGSDAASFYTPVSGCTYPDPWSGAAMATPTAAFCDDGANAARVKRFEKSTPAATLQFVPTTPPRAV</sequence>
<name>A0AAV5GYW8_9BASI</name>
<comment type="catalytic activity">
    <reaction evidence="12">
        <text>Successive hydrolysis of beta-D-glucose units from the non-reducing ends of (1-&gt;3)-beta-D-glucans, releasing alpha-glucose.</text>
        <dbReference type="EC" id="3.2.1.58"/>
    </reaction>
</comment>
<dbReference type="SUPFAM" id="SSF51445">
    <property type="entry name" value="(Trans)glycosidases"/>
    <property type="match status" value="1"/>
</dbReference>
<evidence type="ECO:0000256" key="17">
    <source>
        <dbReference type="SAM" id="Phobius"/>
    </source>
</evidence>
<proteinExistence type="inferred from homology"/>
<comment type="caution">
    <text evidence="19">The sequence shown here is derived from an EMBL/GenBank/DDBJ whole genome shotgun (WGS) entry which is preliminary data.</text>
</comment>
<feature type="domain" description="Glycoside hydrolase family 5" evidence="18">
    <location>
        <begin position="364"/>
        <end position="588"/>
    </location>
</feature>
<dbReference type="InterPro" id="IPR001547">
    <property type="entry name" value="Glyco_hydro_5"/>
</dbReference>
<dbReference type="InterPro" id="IPR017853">
    <property type="entry name" value="GH"/>
</dbReference>
<evidence type="ECO:0000256" key="15">
    <source>
        <dbReference type="ARBA" id="ARBA00041260"/>
    </source>
</evidence>
<evidence type="ECO:0000256" key="5">
    <source>
        <dbReference type="ARBA" id="ARBA00022801"/>
    </source>
</evidence>
<evidence type="ECO:0000256" key="6">
    <source>
        <dbReference type="ARBA" id="ARBA00022968"/>
    </source>
</evidence>
<dbReference type="FunFam" id="3.20.20.80:FF:000033">
    <property type="entry name" value="Glucan 1,3-beta-glucosidase A"/>
    <property type="match status" value="1"/>
</dbReference>
<evidence type="ECO:0000256" key="3">
    <source>
        <dbReference type="ARBA" id="ARBA00022475"/>
    </source>
</evidence>